<evidence type="ECO:0000259" key="2">
    <source>
        <dbReference type="PROSITE" id="PS50109"/>
    </source>
</evidence>
<name>A0A1J5PJD2_9ZZZZ</name>
<dbReference type="Gene3D" id="3.30.565.10">
    <property type="entry name" value="Histidine kinase-like ATPase, C-terminal domain"/>
    <property type="match status" value="1"/>
</dbReference>
<dbReference type="Gene3D" id="1.10.287.130">
    <property type="match status" value="1"/>
</dbReference>
<dbReference type="SUPFAM" id="SSF55874">
    <property type="entry name" value="ATPase domain of HSP90 chaperone/DNA topoisomerase II/histidine kinase"/>
    <property type="match status" value="1"/>
</dbReference>
<dbReference type="PANTHER" id="PTHR45569:SF1">
    <property type="entry name" value="SENSOR PROTEIN KDPD"/>
    <property type="match status" value="1"/>
</dbReference>
<dbReference type="GO" id="GO:0000155">
    <property type="term" value="F:phosphorelay sensor kinase activity"/>
    <property type="evidence" value="ECO:0007669"/>
    <property type="project" value="InterPro"/>
</dbReference>
<dbReference type="InterPro" id="IPR003594">
    <property type="entry name" value="HATPase_dom"/>
</dbReference>
<gene>
    <name evidence="3" type="primary">kdpD_18</name>
    <name evidence="3" type="ORF">GALL_466980</name>
</gene>
<dbReference type="SUPFAM" id="SSF47384">
    <property type="entry name" value="Homodimeric domain of signal transducing histidine kinase"/>
    <property type="match status" value="1"/>
</dbReference>
<dbReference type="InterPro" id="IPR036097">
    <property type="entry name" value="HisK_dim/P_sf"/>
</dbReference>
<dbReference type="SMART" id="SM00388">
    <property type="entry name" value="HisKA"/>
    <property type="match status" value="1"/>
</dbReference>
<dbReference type="Pfam" id="PF00512">
    <property type="entry name" value="HisKA"/>
    <property type="match status" value="1"/>
</dbReference>
<dbReference type="EMBL" id="MLJW01003612">
    <property type="protein sequence ID" value="OIQ71681.1"/>
    <property type="molecule type" value="Genomic_DNA"/>
</dbReference>
<reference evidence="3" key="1">
    <citation type="submission" date="2016-10" db="EMBL/GenBank/DDBJ databases">
        <title>Sequence of Gallionella enrichment culture.</title>
        <authorList>
            <person name="Poehlein A."/>
            <person name="Muehling M."/>
            <person name="Daniel R."/>
        </authorList>
    </citation>
    <scope>NUCLEOTIDE SEQUENCE</scope>
</reference>
<dbReference type="InterPro" id="IPR003661">
    <property type="entry name" value="HisK_dim/P_dom"/>
</dbReference>
<keyword evidence="1" id="KW-0597">Phosphoprotein</keyword>
<dbReference type="CDD" id="cd00082">
    <property type="entry name" value="HisKA"/>
    <property type="match status" value="1"/>
</dbReference>
<evidence type="ECO:0000256" key="1">
    <source>
        <dbReference type="ARBA" id="ARBA00022553"/>
    </source>
</evidence>
<dbReference type="EC" id="2.7.13.3" evidence="3"/>
<feature type="domain" description="Histidine kinase" evidence="2">
    <location>
        <begin position="105"/>
        <end position="315"/>
    </location>
</feature>
<dbReference type="InterPro" id="IPR005467">
    <property type="entry name" value="His_kinase_dom"/>
</dbReference>
<dbReference type="PRINTS" id="PR00344">
    <property type="entry name" value="BCTRLSENSOR"/>
</dbReference>
<dbReference type="InterPro" id="IPR052023">
    <property type="entry name" value="Histidine_kinase_KdpD"/>
</dbReference>
<sequence>MGETFTLTSVSLLERAGDRGPWSALATSGDHPVLDPDDAQTVVPIDEQRVLALCGRVLPASDRRVLEAFASQAGVVLEQRRLRAQADQARALQQAEATRNALLAAVSHDLRTPLAMIRTAVDGLASADVELAPEDSEFLIATISTAAARLERLIDNLLDLSRVQTGSVRPVLQHVSLDEIVPLATEGFEGAVLDVDVPETLPLVTTDPGLLERVLANVVSNAVRHSPPGSPVRLSAAAIGTEVVVRVVDSGRGVPDDAKDHMFEPFQRLGDSSPDGLGLGLAVAQGLATAVGATLAAEDTPGGGLTIVLTVPTGEDAAAGQAAVAGPAVQDARS</sequence>
<dbReference type="PANTHER" id="PTHR45569">
    <property type="entry name" value="SENSOR PROTEIN KDPD"/>
    <property type="match status" value="1"/>
</dbReference>
<accession>A0A1J5PJD2</accession>
<protein>
    <submittedName>
        <fullName evidence="3">Sensor protein KdpD</fullName>
        <ecNumber evidence="3">2.7.13.3</ecNumber>
    </submittedName>
</protein>
<dbReference type="SMART" id="SM00387">
    <property type="entry name" value="HATPase_c"/>
    <property type="match status" value="1"/>
</dbReference>
<dbReference type="InterPro" id="IPR036890">
    <property type="entry name" value="HATPase_C_sf"/>
</dbReference>
<dbReference type="PROSITE" id="PS50109">
    <property type="entry name" value="HIS_KIN"/>
    <property type="match status" value="1"/>
</dbReference>
<proteinExistence type="predicted"/>
<evidence type="ECO:0000313" key="3">
    <source>
        <dbReference type="EMBL" id="OIQ71681.1"/>
    </source>
</evidence>
<comment type="caution">
    <text evidence="3">The sequence shown here is derived from an EMBL/GenBank/DDBJ whole genome shotgun (WGS) entry which is preliminary data.</text>
</comment>
<dbReference type="Pfam" id="PF02518">
    <property type="entry name" value="HATPase_c"/>
    <property type="match status" value="1"/>
</dbReference>
<organism evidence="3">
    <name type="scientific">mine drainage metagenome</name>
    <dbReference type="NCBI Taxonomy" id="410659"/>
    <lineage>
        <taxon>unclassified sequences</taxon>
        <taxon>metagenomes</taxon>
        <taxon>ecological metagenomes</taxon>
    </lineage>
</organism>
<keyword evidence="3" id="KW-0808">Transferase</keyword>
<dbReference type="AlphaFoldDB" id="A0A1J5PJD2"/>
<dbReference type="GO" id="GO:0005886">
    <property type="term" value="C:plasma membrane"/>
    <property type="evidence" value="ECO:0007669"/>
    <property type="project" value="TreeGrafter"/>
</dbReference>
<dbReference type="InterPro" id="IPR004358">
    <property type="entry name" value="Sig_transdc_His_kin-like_C"/>
</dbReference>